<organism evidence="1 2">
    <name type="scientific">Sclerotinia sclerotiorum (strain ATCC 18683 / 1980 / Ss-1)</name>
    <name type="common">White mold</name>
    <name type="synonym">Whetzelinia sclerotiorum</name>
    <dbReference type="NCBI Taxonomy" id="665079"/>
    <lineage>
        <taxon>Eukaryota</taxon>
        <taxon>Fungi</taxon>
        <taxon>Dikarya</taxon>
        <taxon>Ascomycota</taxon>
        <taxon>Pezizomycotina</taxon>
        <taxon>Leotiomycetes</taxon>
        <taxon>Helotiales</taxon>
        <taxon>Sclerotiniaceae</taxon>
        <taxon>Sclerotinia</taxon>
    </lineage>
</organism>
<keyword evidence="2" id="KW-1185">Reference proteome</keyword>
<gene>
    <name evidence="1" type="ORF">SS1G_00287</name>
</gene>
<dbReference type="EMBL" id="CH476621">
    <property type="protein sequence ID" value="EDN90887.1"/>
    <property type="molecule type" value="Genomic_DNA"/>
</dbReference>
<name>A7E4R5_SCLS1</name>
<evidence type="ECO:0000313" key="2">
    <source>
        <dbReference type="Proteomes" id="UP000001312"/>
    </source>
</evidence>
<proteinExistence type="predicted"/>
<protein>
    <submittedName>
        <fullName evidence="1">Uncharacterized protein</fullName>
    </submittedName>
</protein>
<dbReference type="GeneID" id="5494846"/>
<dbReference type="AlphaFoldDB" id="A7E4R5"/>
<dbReference type="Proteomes" id="UP000001312">
    <property type="component" value="Unassembled WGS sequence"/>
</dbReference>
<reference evidence="2" key="1">
    <citation type="journal article" date="2011" name="PLoS Genet.">
        <title>Genomic analysis of the necrotrophic fungal pathogens Sclerotinia sclerotiorum and Botrytis cinerea.</title>
        <authorList>
            <person name="Amselem J."/>
            <person name="Cuomo C.A."/>
            <person name="van Kan J.A."/>
            <person name="Viaud M."/>
            <person name="Benito E.P."/>
            <person name="Couloux A."/>
            <person name="Coutinho P.M."/>
            <person name="de Vries R.P."/>
            <person name="Dyer P.S."/>
            <person name="Fillinger S."/>
            <person name="Fournier E."/>
            <person name="Gout L."/>
            <person name="Hahn M."/>
            <person name="Kohn L."/>
            <person name="Lapalu N."/>
            <person name="Plummer K.M."/>
            <person name="Pradier J.M."/>
            <person name="Quevillon E."/>
            <person name="Sharon A."/>
            <person name="Simon A."/>
            <person name="ten Have A."/>
            <person name="Tudzynski B."/>
            <person name="Tudzynski P."/>
            <person name="Wincker P."/>
            <person name="Andrew M."/>
            <person name="Anthouard V."/>
            <person name="Beever R.E."/>
            <person name="Beffa R."/>
            <person name="Benoit I."/>
            <person name="Bouzid O."/>
            <person name="Brault B."/>
            <person name="Chen Z."/>
            <person name="Choquer M."/>
            <person name="Collemare J."/>
            <person name="Cotton P."/>
            <person name="Danchin E.G."/>
            <person name="Da Silva C."/>
            <person name="Gautier A."/>
            <person name="Giraud C."/>
            <person name="Giraud T."/>
            <person name="Gonzalez C."/>
            <person name="Grossetete S."/>
            <person name="Guldener U."/>
            <person name="Henrissat B."/>
            <person name="Howlett B.J."/>
            <person name="Kodira C."/>
            <person name="Kretschmer M."/>
            <person name="Lappartient A."/>
            <person name="Leroch M."/>
            <person name="Levis C."/>
            <person name="Mauceli E."/>
            <person name="Neuveglise C."/>
            <person name="Oeser B."/>
            <person name="Pearson M."/>
            <person name="Poulain J."/>
            <person name="Poussereau N."/>
            <person name="Quesneville H."/>
            <person name="Rascle C."/>
            <person name="Schumacher J."/>
            <person name="Segurens B."/>
            <person name="Sexton A."/>
            <person name="Silva E."/>
            <person name="Sirven C."/>
            <person name="Soanes D.M."/>
            <person name="Talbot N.J."/>
            <person name="Templeton M."/>
            <person name="Yandava C."/>
            <person name="Yarden O."/>
            <person name="Zeng Q."/>
            <person name="Rollins J.A."/>
            <person name="Lebrun M.H."/>
            <person name="Dickman M."/>
        </authorList>
    </citation>
    <scope>NUCLEOTIDE SEQUENCE [LARGE SCALE GENOMIC DNA]</scope>
    <source>
        <strain evidence="2">ATCC 18683 / 1980 / Ss-1</strain>
    </source>
</reference>
<sequence length="86" mass="10504">MAYIGSSFNICLHSFNLLYSYKLSLIQIRKCYSEPFFQWTENRNIKWLKQMRGMRRKYKKYNSILKTLFVFAEKNQLPRTSFGIQF</sequence>
<accession>A7E4R5</accession>
<dbReference type="RefSeq" id="XP_001598201.1">
    <property type="nucleotide sequence ID" value="XM_001598151.1"/>
</dbReference>
<dbReference type="HOGENOM" id="CLU_2499216_0_0_1"/>
<dbReference type="KEGG" id="ssl:SS1G_00287"/>
<dbReference type="InParanoid" id="A7E4R5"/>
<evidence type="ECO:0000313" key="1">
    <source>
        <dbReference type="EMBL" id="EDN90887.1"/>
    </source>
</evidence>